<proteinExistence type="predicted"/>
<protein>
    <submittedName>
        <fullName evidence="2">Uncharacterized protein</fullName>
    </submittedName>
</protein>
<dbReference type="AlphaFoldDB" id="A0A2N1PJ96"/>
<sequence length="77" mass="8728">MPTKHHEGSLHGGKKKKKRVKGTVDRITGGIVVVLIRHPDAGKDEPDTYLEIYVPRENFKNRDLKEGDYVSVDIEES</sequence>
<evidence type="ECO:0000313" key="2">
    <source>
        <dbReference type="EMBL" id="PKK88414.1"/>
    </source>
</evidence>
<dbReference type="EMBL" id="PGXC01000047">
    <property type="protein sequence ID" value="PKK88414.1"/>
    <property type="molecule type" value="Genomic_DNA"/>
</dbReference>
<evidence type="ECO:0000256" key="1">
    <source>
        <dbReference type="SAM" id="MobiDB-lite"/>
    </source>
</evidence>
<feature type="region of interest" description="Disordered" evidence="1">
    <location>
        <begin position="1"/>
        <end position="22"/>
    </location>
</feature>
<feature type="compositionally biased region" description="Basic residues" evidence="1">
    <location>
        <begin position="12"/>
        <end position="21"/>
    </location>
</feature>
<gene>
    <name evidence="2" type="ORF">CVV64_18850</name>
</gene>
<name>A0A2N1PJ96_9BACT</name>
<reference evidence="2 3" key="1">
    <citation type="journal article" date="2017" name="ISME J.">
        <title>Potential for microbial H2 and metal transformations associated with novel bacteria and archaea in deep terrestrial subsurface sediments.</title>
        <authorList>
            <person name="Hernsdorf A.W."/>
            <person name="Amano Y."/>
            <person name="Miyakawa K."/>
            <person name="Ise K."/>
            <person name="Suzuki Y."/>
            <person name="Anantharaman K."/>
            <person name="Probst A."/>
            <person name="Burstein D."/>
            <person name="Thomas B.C."/>
            <person name="Banfield J.F."/>
        </authorList>
    </citation>
    <scope>NUCLEOTIDE SEQUENCE [LARGE SCALE GENOMIC DNA]</scope>
    <source>
        <strain evidence="2">HGW-Wallbacteria-1</strain>
    </source>
</reference>
<dbReference type="Proteomes" id="UP000233256">
    <property type="component" value="Unassembled WGS sequence"/>
</dbReference>
<organism evidence="2 3">
    <name type="scientific">Candidatus Wallbacteria bacterium HGW-Wallbacteria-1</name>
    <dbReference type="NCBI Taxonomy" id="2013854"/>
    <lineage>
        <taxon>Bacteria</taxon>
        <taxon>Candidatus Walliibacteriota</taxon>
    </lineage>
</organism>
<accession>A0A2N1PJ96</accession>
<comment type="caution">
    <text evidence="2">The sequence shown here is derived from an EMBL/GenBank/DDBJ whole genome shotgun (WGS) entry which is preliminary data.</text>
</comment>
<evidence type="ECO:0000313" key="3">
    <source>
        <dbReference type="Proteomes" id="UP000233256"/>
    </source>
</evidence>